<sequence length="254" mass="27413">MESDLLATGATYCRGRGYDVSYPDSGADPPGLATPTADARPPFGPARPVALDPVRGTDPTTVLSRVWTNQGRERATLFVVSEAEAAETVTELLTPPVGVRSEDARGCRVFFDGPDRVRLAEGGYAAVPAGDDVEWHEAPSADPESEDKRLELRAGAETLSVLDGVDHLDCPPRESFPYAYERDEDKHIRVRDFLGRPVERYVGVKAMRAGGFAPVAAPLVPEHMFDGPVTDWWGVLVAGEDAVRTGGVRGRKGR</sequence>
<name>V4HB17_9EURY</name>
<proteinExistence type="predicted"/>
<evidence type="ECO:0000313" key="3">
    <source>
        <dbReference type="Proteomes" id="UP000017840"/>
    </source>
</evidence>
<gene>
    <name evidence="2" type="ORF">K933_15324</name>
</gene>
<feature type="region of interest" description="Disordered" evidence="1">
    <location>
        <begin position="23"/>
        <end position="49"/>
    </location>
</feature>
<comment type="caution">
    <text evidence="2">The sequence shown here is derived from an EMBL/GenBank/DDBJ whole genome shotgun (WGS) entry which is preliminary data.</text>
</comment>
<dbReference type="RefSeq" id="WP_023395637.1">
    <property type="nucleotide sequence ID" value="NZ_ASGZ01000061.1"/>
</dbReference>
<dbReference type="eggNOG" id="arCOG07563">
    <property type="taxonomic scope" value="Archaea"/>
</dbReference>
<dbReference type="AlphaFoldDB" id="V4HB17"/>
<dbReference type="OrthoDB" id="340836at2157"/>
<dbReference type="Proteomes" id="UP000017840">
    <property type="component" value="Unassembled WGS sequence"/>
</dbReference>
<evidence type="ECO:0000313" key="2">
    <source>
        <dbReference type="EMBL" id="ESP87248.1"/>
    </source>
</evidence>
<accession>V4HB17</accession>
<dbReference type="EMBL" id="ASGZ01000061">
    <property type="protein sequence ID" value="ESP87248.1"/>
    <property type="molecule type" value="Genomic_DNA"/>
</dbReference>
<organism evidence="2 3">
    <name type="scientific">Candidatus Halobonum tyrrellensis G22</name>
    <dbReference type="NCBI Taxonomy" id="1324957"/>
    <lineage>
        <taxon>Archaea</taxon>
        <taxon>Methanobacteriati</taxon>
        <taxon>Methanobacteriota</taxon>
        <taxon>Stenosarchaea group</taxon>
        <taxon>Halobacteria</taxon>
        <taxon>Halobacteriales</taxon>
        <taxon>Haloferacaceae</taxon>
        <taxon>Candidatus Halobonum</taxon>
    </lineage>
</organism>
<protein>
    <submittedName>
        <fullName evidence="2">Uncharacterized protein</fullName>
    </submittedName>
</protein>
<reference evidence="2 3" key="1">
    <citation type="journal article" date="2013" name="Genome Announc.">
        <title>Draft Genome Sequence of 'Candidatus Halobonum tyrrellensis' Strain G22, Isolated from the Hypersaline Waters of Lake Tyrrell, Australia.</title>
        <authorList>
            <person name="Ugalde J.A."/>
            <person name="Narasingarao P."/>
            <person name="Kuo S."/>
            <person name="Podell S."/>
            <person name="Allen E.E."/>
        </authorList>
    </citation>
    <scope>NUCLEOTIDE SEQUENCE [LARGE SCALE GENOMIC DNA]</scope>
    <source>
        <strain evidence="2 3">G22</strain>
    </source>
</reference>
<evidence type="ECO:0000256" key="1">
    <source>
        <dbReference type="SAM" id="MobiDB-lite"/>
    </source>
</evidence>
<keyword evidence="3" id="KW-1185">Reference proteome</keyword>